<evidence type="ECO:0000256" key="1">
    <source>
        <dbReference type="ARBA" id="ARBA00022722"/>
    </source>
</evidence>
<comment type="subunit">
    <text evidence="13 14">Homodimer, forms a heterotetramer with a Cas2 homodimer.</text>
</comment>
<dbReference type="PANTHER" id="PTHR34353:SF2">
    <property type="entry name" value="CRISPR-ASSOCIATED ENDONUCLEASE CAS1 1"/>
    <property type="match status" value="1"/>
</dbReference>
<sequence length="573" mass="64571">MADEPTPVQLELPLPFPELSGDTPLLPARMINEYQYCPRLAYLEWVQGEWAASADTVEGDHAHRRVDKPSKNFPEADELDDSEKFHGRSITLSSNRLGLIAKLDLIEAEDGVVTPIDYKRGKRPHVARGAYDPERVQLCVQGLILREHGYRCDEGLLYFAQSRERVRVAFDEELLQLTANAMQGLRLMADSGHIPLPLQDSPKCPGCSLVGICLPDEVNYFRDPANPPRPLAVMRDDALPVYVQAYKAKVGKKGEELEISIDDNPVQTARLMDTSQVVIMGNVYITTPCLQELMRRDIPVSWHSHGGWFTGHTIGTGHKNVELRTAQYKASFNDSQCLQIAKGLVRAKIQNSRVLLRRNWRGEQSADALTDQLKILADKSLRAKDLSQLLGIEGAAAAVYFGAFDQLIKKPDDSRQLSFDFNQRNRRPPADPVNAMLSFAYSQLVRSWTMSLSAVGLDPYRGFYHQPRYGRPALALDLMEPFRPIIADSVVLKAINNGEVRPTDFVCAAGSVNLDEGGRKRFIAAFERRMCEEVTHPLFGYRVEYRRLFEIQARLLGRFLLGELAEYPNFTTR</sequence>
<dbReference type="InterPro" id="IPR050646">
    <property type="entry name" value="Cas1"/>
</dbReference>
<keyword evidence="4 14" id="KW-0378">Hydrolase</keyword>
<keyword evidence="10 14" id="KW-0238">DNA-binding</keyword>
<evidence type="ECO:0000256" key="11">
    <source>
        <dbReference type="ARBA" id="ARBA00023211"/>
    </source>
</evidence>
<keyword evidence="17" id="KW-1185">Reference proteome</keyword>
<keyword evidence="9 14" id="KW-0051">Antiviral defense</keyword>
<dbReference type="InterPro" id="IPR013343">
    <property type="entry name" value="CRISPR-assoc_prot_Cas4"/>
</dbReference>
<evidence type="ECO:0000256" key="2">
    <source>
        <dbReference type="ARBA" id="ARBA00022723"/>
    </source>
</evidence>
<reference evidence="16 17" key="1">
    <citation type="submission" date="2022-07" db="EMBL/GenBank/DDBJ databases">
        <title>Methylomonas rivi sp. nov., Methylomonas rosea sp. nov., Methylomonas aureus sp. nov. and Methylomonas subterranea sp. nov., four novel methanotrophs isolated from a freshwater creek and the deep terrestrial subsurface.</title>
        <authorList>
            <person name="Abin C."/>
            <person name="Sankaranarayanan K."/>
            <person name="Garner C."/>
            <person name="Sindelar R."/>
            <person name="Kotary K."/>
            <person name="Garner R."/>
            <person name="Barclay S."/>
            <person name="Lawson P."/>
            <person name="Krumholz L."/>
        </authorList>
    </citation>
    <scope>NUCLEOTIDE SEQUENCE [LARGE SCALE GENOMIC DNA]</scope>
    <source>
        <strain evidence="16 17">SURF-2</strain>
    </source>
</reference>
<evidence type="ECO:0000256" key="10">
    <source>
        <dbReference type="ARBA" id="ARBA00023125"/>
    </source>
</evidence>
<dbReference type="InterPro" id="IPR022765">
    <property type="entry name" value="Dna2/Cas4_DUF83"/>
</dbReference>
<dbReference type="EC" id="3.1.-.-" evidence="14"/>
<dbReference type="Gene3D" id="3.90.320.10">
    <property type="match status" value="1"/>
</dbReference>
<proteinExistence type="inferred from homology"/>
<comment type="catalytic activity">
    <reaction evidence="12">
        <text>exonucleolytic cleavage in the 5'- to 3'-direction to yield nucleoside 3'-phosphates.</text>
        <dbReference type="EC" id="3.1.12.1"/>
    </reaction>
</comment>
<dbReference type="Pfam" id="PF01930">
    <property type="entry name" value="Cas_Cas4"/>
    <property type="match status" value="1"/>
</dbReference>
<gene>
    <name evidence="14 16" type="primary">cas1</name>
    <name evidence="16" type="ORF">NP590_19205</name>
</gene>
<dbReference type="HAMAP" id="MF_01470">
    <property type="entry name" value="Cas1"/>
    <property type="match status" value="1"/>
</dbReference>
<keyword evidence="1 14" id="KW-0540">Nuclease</keyword>
<dbReference type="CDD" id="cd09634">
    <property type="entry name" value="Cas1_I-II-III"/>
    <property type="match status" value="1"/>
</dbReference>
<dbReference type="EMBL" id="JANIBJ010000053">
    <property type="protein sequence ID" value="MCQ8106245.1"/>
    <property type="molecule type" value="Genomic_DNA"/>
</dbReference>
<dbReference type="NCBIfam" id="TIGR00287">
    <property type="entry name" value="cas1"/>
    <property type="match status" value="1"/>
</dbReference>
<keyword evidence="11 14" id="KW-0464">Manganese</keyword>
<feature type="domain" description="DUF83" evidence="15">
    <location>
        <begin position="30"/>
        <end position="214"/>
    </location>
</feature>
<keyword evidence="8" id="KW-0411">Iron-sulfur</keyword>
<feature type="binding site" evidence="14">
    <location>
        <position position="480"/>
    </location>
    <ligand>
        <name>Mn(2+)</name>
        <dbReference type="ChEBI" id="CHEBI:29035"/>
    </ligand>
</feature>
<dbReference type="PANTHER" id="PTHR34353">
    <property type="entry name" value="CRISPR-ASSOCIATED ENDONUCLEASE CAS1 1"/>
    <property type="match status" value="1"/>
</dbReference>
<comment type="caution">
    <text evidence="16">The sequence shown here is derived from an EMBL/GenBank/DDBJ whole genome shotgun (WGS) entry which is preliminary data.</text>
</comment>
<keyword evidence="3 14" id="KW-0255">Endonuclease</keyword>
<evidence type="ECO:0000256" key="3">
    <source>
        <dbReference type="ARBA" id="ARBA00022759"/>
    </source>
</evidence>
<dbReference type="RefSeq" id="WP_256604331.1">
    <property type="nucleotide sequence ID" value="NZ_JANIBJ010000053.1"/>
</dbReference>
<dbReference type="InterPro" id="IPR002729">
    <property type="entry name" value="CRISPR-assoc_Cas1"/>
</dbReference>
<accession>A0ABT1TLA7</accession>
<keyword evidence="7" id="KW-0408">Iron</keyword>
<keyword evidence="2 14" id="KW-0479">Metal-binding</keyword>
<dbReference type="Gene3D" id="1.20.120.920">
    <property type="entry name" value="CRISPR-associated endonuclease Cas1, C-terminal domain"/>
    <property type="match status" value="1"/>
</dbReference>
<dbReference type="Proteomes" id="UP001524499">
    <property type="component" value="Unassembled WGS sequence"/>
</dbReference>
<evidence type="ECO:0000256" key="14">
    <source>
        <dbReference type="HAMAP-Rule" id="MF_01470"/>
    </source>
</evidence>
<feature type="binding site" evidence="14">
    <location>
        <position position="465"/>
    </location>
    <ligand>
        <name>Mn(2+)</name>
        <dbReference type="ChEBI" id="CHEBI:29035"/>
    </ligand>
</feature>
<dbReference type="Pfam" id="PF01867">
    <property type="entry name" value="Cas_Cas1"/>
    <property type="match status" value="1"/>
</dbReference>
<evidence type="ECO:0000256" key="4">
    <source>
        <dbReference type="ARBA" id="ARBA00022801"/>
    </source>
</evidence>
<evidence type="ECO:0000256" key="6">
    <source>
        <dbReference type="ARBA" id="ARBA00022842"/>
    </source>
</evidence>
<evidence type="ECO:0000256" key="8">
    <source>
        <dbReference type="ARBA" id="ARBA00023014"/>
    </source>
</evidence>
<comment type="similarity">
    <text evidence="14">Belongs to the CRISPR-associated endonuclease Cas1 family.</text>
</comment>
<dbReference type="GO" id="GO:0004519">
    <property type="term" value="F:endonuclease activity"/>
    <property type="evidence" value="ECO:0007669"/>
    <property type="project" value="UniProtKB-KW"/>
</dbReference>
<evidence type="ECO:0000256" key="7">
    <source>
        <dbReference type="ARBA" id="ARBA00023004"/>
    </source>
</evidence>
<protein>
    <recommendedName>
        <fullName evidence="14">CRISPR-associated endonuclease Cas1</fullName>
        <ecNumber evidence="14">3.1.-.-</ecNumber>
    </recommendedName>
</protein>
<dbReference type="InterPro" id="IPR011604">
    <property type="entry name" value="PDDEXK-like_dom_sf"/>
</dbReference>
<evidence type="ECO:0000313" key="17">
    <source>
        <dbReference type="Proteomes" id="UP001524499"/>
    </source>
</evidence>
<evidence type="ECO:0000259" key="15">
    <source>
        <dbReference type="Pfam" id="PF01930"/>
    </source>
</evidence>
<keyword evidence="5" id="KW-0269">Exonuclease</keyword>
<evidence type="ECO:0000313" key="16">
    <source>
        <dbReference type="EMBL" id="MCQ8106245.1"/>
    </source>
</evidence>
<keyword evidence="6 14" id="KW-0460">Magnesium</keyword>
<evidence type="ECO:0000256" key="5">
    <source>
        <dbReference type="ARBA" id="ARBA00022839"/>
    </source>
</evidence>
<feature type="binding site" evidence="14">
    <location>
        <position position="393"/>
    </location>
    <ligand>
        <name>Mn(2+)</name>
        <dbReference type="ChEBI" id="CHEBI:29035"/>
    </ligand>
</feature>
<dbReference type="Gene3D" id="3.100.10.20">
    <property type="entry name" value="CRISPR-associated endonuclease Cas1, N-terminal domain"/>
    <property type="match status" value="1"/>
</dbReference>
<name>A0ABT1TLA7_9GAMM</name>
<evidence type="ECO:0000256" key="9">
    <source>
        <dbReference type="ARBA" id="ARBA00023118"/>
    </source>
</evidence>
<evidence type="ECO:0000256" key="13">
    <source>
        <dbReference type="ARBA" id="ARBA00038592"/>
    </source>
</evidence>
<comment type="function">
    <text evidence="14">CRISPR (clustered regularly interspaced short palindromic repeat), is an adaptive immune system that provides protection against mobile genetic elements (viruses, transposable elements and conjugative plasmids). CRISPR clusters contain spacers, sequences complementary to antecedent mobile elements, and target invading nucleic acids. CRISPR clusters are transcribed and processed into CRISPR RNA (crRNA). Acts as a dsDNA endonuclease. Involved in the integration of spacer DNA into the CRISPR cassette.</text>
</comment>
<comment type="cofactor">
    <cofactor evidence="14">
        <name>Mg(2+)</name>
        <dbReference type="ChEBI" id="CHEBI:18420"/>
    </cofactor>
    <cofactor evidence="14">
        <name>Mn(2+)</name>
        <dbReference type="ChEBI" id="CHEBI:29035"/>
    </cofactor>
</comment>
<evidence type="ECO:0000256" key="12">
    <source>
        <dbReference type="ARBA" id="ARBA00033996"/>
    </source>
</evidence>
<dbReference type="InterPro" id="IPR042211">
    <property type="entry name" value="CRISPR-assoc_Cas1_N"/>
</dbReference>
<dbReference type="NCBIfam" id="TIGR00372">
    <property type="entry name" value="cas4"/>
    <property type="match status" value="1"/>
</dbReference>
<dbReference type="InterPro" id="IPR042206">
    <property type="entry name" value="CRISPR-assoc_Cas1_C"/>
</dbReference>
<organism evidence="16 17">
    <name type="scientific">Methylomonas subterranea</name>
    <dbReference type="NCBI Taxonomy" id="2952225"/>
    <lineage>
        <taxon>Bacteria</taxon>
        <taxon>Pseudomonadati</taxon>
        <taxon>Pseudomonadota</taxon>
        <taxon>Gammaproteobacteria</taxon>
        <taxon>Methylococcales</taxon>
        <taxon>Methylococcaceae</taxon>
        <taxon>Methylomonas</taxon>
    </lineage>
</organism>